<gene>
    <name evidence="2" type="ORF">BDY21DRAFT_361449</name>
</gene>
<feature type="domain" description="Beta-lactamase-related" evidence="1">
    <location>
        <begin position="25"/>
        <end position="351"/>
    </location>
</feature>
<dbReference type="Pfam" id="PF00144">
    <property type="entry name" value="Beta-lactamase"/>
    <property type="match status" value="1"/>
</dbReference>
<dbReference type="Gene3D" id="3.40.710.10">
    <property type="entry name" value="DD-peptidase/beta-lactamase superfamily"/>
    <property type="match status" value="2"/>
</dbReference>
<dbReference type="OrthoDB" id="428260at2759"/>
<name>A0A6A6P976_9PEZI</name>
<evidence type="ECO:0000259" key="1">
    <source>
        <dbReference type="Pfam" id="PF00144"/>
    </source>
</evidence>
<dbReference type="PANTHER" id="PTHR43283:SF3">
    <property type="entry name" value="BETA-LACTAMASE FAMILY PROTEIN (AFU_ORTHOLOGUE AFUA_5G07500)"/>
    <property type="match status" value="1"/>
</dbReference>
<dbReference type="InterPro" id="IPR050789">
    <property type="entry name" value="Diverse_Enzym_Activities"/>
</dbReference>
<accession>A0A6A6P976</accession>
<keyword evidence="3" id="KW-1185">Reference proteome</keyword>
<protein>
    <submittedName>
        <fullName evidence="2">Beta-lactamase/transpeptidase-like protein</fullName>
    </submittedName>
</protein>
<evidence type="ECO:0000313" key="2">
    <source>
        <dbReference type="EMBL" id="KAF2460505.1"/>
    </source>
</evidence>
<dbReference type="SUPFAM" id="SSF56601">
    <property type="entry name" value="beta-lactamase/transpeptidase-like"/>
    <property type="match status" value="1"/>
</dbReference>
<evidence type="ECO:0000313" key="3">
    <source>
        <dbReference type="Proteomes" id="UP000799766"/>
    </source>
</evidence>
<dbReference type="PANTHER" id="PTHR43283">
    <property type="entry name" value="BETA-LACTAMASE-RELATED"/>
    <property type="match status" value="1"/>
</dbReference>
<reference evidence="2" key="1">
    <citation type="journal article" date="2020" name="Stud. Mycol.">
        <title>101 Dothideomycetes genomes: a test case for predicting lifestyles and emergence of pathogens.</title>
        <authorList>
            <person name="Haridas S."/>
            <person name="Albert R."/>
            <person name="Binder M."/>
            <person name="Bloem J."/>
            <person name="Labutti K."/>
            <person name="Salamov A."/>
            <person name="Andreopoulos B."/>
            <person name="Baker S."/>
            <person name="Barry K."/>
            <person name="Bills G."/>
            <person name="Bluhm B."/>
            <person name="Cannon C."/>
            <person name="Castanera R."/>
            <person name="Culley D."/>
            <person name="Daum C."/>
            <person name="Ezra D."/>
            <person name="Gonzalez J."/>
            <person name="Henrissat B."/>
            <person name="Kuo A."/>
            <person name="Liang C."/>
            <person name="Lipzen A."/>
            <person name="Lutzoni F."/>
            <person name="Magnuson J."/>
            <person name="Mondo S."/>
            <person name="Nolan M."/>
            <person name="Ohm R."/>
            <person name="Pangilinan J."/>
            <person name="Park H.-J."/>
            <person name="Ramirez L."/>
            <person name="Alfaro M."/>
            <person name="Sun H."/>
            <person name="Tritt A."/>
            <person name="Yoshinaga Y."/>
            <person name="Zwiers L.-H."/>
            <person name="Turgeon B."/>
            <person name="Goodwin S."/>
            <person name="Spatafora J."/>
            <person name="Crous P."/>
            <person name="Grigoriev I."/>
        </authorList>
    </citation>
    <scope>NUCLEOTIDE SEQUENCE</scope>
    <source>
        <strain evidence="2">ATCC 16933</strain>
    </source>
</reference>
<dbReference type="Proteomes" id="UP000799766">
    <property type="component" value="Unassembled WGS sequence"/>
</dbReference>
<dbReference type="InterPro" id="IPR001466">
    <property type="entry name" value="Beta-lactam-related"/>
</dbReference>
<organism evidence="2 3">
    <name type="scientific">Lineolata rhizophorae</name>
    <dbReference type="NCBI Taxonomy" id="578093"/>
    <lineage>
        <taxon>Eukaryota</taxon>
        <taxon>Fungi</taxon>
        <taxon>Dikarya</taxon>
        <taxon>Ascomycota</taxon>
        <taxon>Pezizomycotina</taxon>
        <taxon>Dothideomycetes</taxon>
        <taxon>Dothideomycetes incertae sedis</taxon>
        <taxon>Lineolatales</taxon>
        <taxon>Lineolataceae</taxon>
        <taxon>Lineolata</taxon>
    </lineage>
</organism>
<dbReference type="EMBL" id="MU001673">
    <property type="protein sequence ID" value="KAF2460505.1"/>
    <property type="molecule type" value="Genomic_DNA"/>
</dbReference>
<dbReference type="InterPro" id="IPR012338">
    <property type="entry name" value="Beta-lactam/transpept-like"/>
</dbReference>
<dbReference type="AlphaFoldDB" id="A0A6A6P976"/>
<sequence>MARSLSAAGVSAINAALQSAVSGPQGVPGAVVCVVNRDGTLLFSGAAGARDVETGAPMTPDTALWIASCTKLITSVAAMQMVERGKLRLDDADQAEEVCPELRDVKLLKEGEGGELVLVEKTNRITLRKLLNHTAGFGYTFFNTKLFKWSRPIGVDEVGAHHSAINTPLVAEPGEEFNYGNIFEPLGIKDITMFPAAAPAALPNCPNTAQPQIILTQPPPLPFELLATLLNAGTSPTTHRAILTPTSVAHLFTNQIPGMPDFGRRGMPAAKPWYTNVIPDMYPQGAAPQGWGLASFITVEPGPTGRGAGAGYWAGLPNLYWWIDPEKGVGGIVGAQVFPFNDPGVVNLWVNAEVCVYQNLS</sequence>
<proteinExistence type="predicted"/>